<comment type="similarity">
    <text evidence="7">Belongs to the MraZ family.</text>
</comment>
<evidence type="ECO:0000256" key="7">
    <source>
        <dbReference type="HAMAP-Rule" id="MF_01008"/>
    </source>
</evidence>
<keyword evidence="4 7" id="KW-0805">Transcription regulation</keyword>
<name>A0A372MDH7_9SPIR</name>
<keyword evidence="10" id="KW-1185">Reference proteome</keyword>
<sequence>MLTGEFYNTIDDKGRILIPSRLRSAMEGDALYVTRGLENCLWLMLPSDFEKLKNTIMNGPGAMFDRKLRILQRGMIAPAQLCDFDKVGRINIPQSLRESVSLAAKEESVLLGTGNYLELWNRSAYEQYLHASMDEFLDAAQSLSEMIREDF</sequence>
<organism evidence="9 10">
    <name type="scientific">Sphaerochaeta halotolerans</name>
    <dbReference type="NCBI Taxonomy" id="2293840"/>
    <lineage>
        <taxon>Bacteria</taxon>
        <taxon>Pseudomonadati</taxon>
        <taxon>Spirochaetota</taxon>
        <taxon>Spirochaetia</taxon>
        <taxon>Spirochaetales</taxon>
        <taxon>Sphaerochaetaceae</taxon>
        <taxon>Sphaerochaeta</taxon>
    </lineage>
</organism>
<dbReference type="GO" id="GO:0003700">
    <property type="term" value="F:DNA-binding transcription factor activity"/>
    <property type="evidence" value="ECO:0007669"/>
    <property type="project" value="UniProtKB-UniRule"/>
</dbReference>
<dbReference type="InterPro" id="IPR035644">
    <property type="entry name" value="MraZ_C"/>
</dbReference>
<dbReference type="InterPro" id="IPR037914">
    <property type="entry name" value="SpoVT-AbrB_sf"/>
</dbReference>
<keyword evidence="3" id="KW-0677">Repeat</keyword>
<evidence type="ECO:0000313" key="9">
    <source>
        <dbReference type="EMBL" id="RFU93855.1"/>
    </source>
</evidence>
<accession>A0A372MDH7</accession>
<dbReference type="GO" id="GO:0005737">
    <property type="term" value="C:cytoplasm"/>
    <property type="evidence" value="ECO:0007669"/>
    <property type="project" value="UniProtKB-UniRule"/>
</dbReference>
<dbReference type="AlphaFoldDB" id="A0A372MDH7"/>
<dbReference type="GO" id="GO:0000976">
    <property type="term" value="F:transcription cis-regulatory region binding"/>
    <property type="evidence" value="ECO:0007669"/>
    <property type="project" value="TreeGrafter"/>
</dbReference>
<dbReference type="PROSITE" id="PS51740">
    <property type="entry name" value="SPOVT_ABRB"/>
    <property type="match status" value="2"/>
</dbReference>
<dbReference type="InterPro" id="IPR003444">
    <property type="entry name" value="MraZ"/>
</dbReference>
<dbReference type="SUPFAM" id="SSF89447">
    <property type="entry name" value="AbrB/MazE/MraZ-like"/>
    <property type="match status" value="1"/>
</dbReference>
<evidence type="ECO:0000259" key="8">
    <source>
        <dbReference type="PROSITE" id="PS51740"/>
    </source>
</evidence>
<feature type="domain" description="SpoVT-AbrB" evidence="8">
    <location>
        <begin position="5"/>
        <end position="48"/>
    </location>
</feature>
<dbReference type="PANTHER" id="PTHR34701:SF1">
    <property type="entry name" value="TRANSCRIPTIONAL REGULATOR MRAZ"/>
    <property type="match status" value="1"/>
</dbReference>
<dbReference type="CDD" id="cd16320">
    <property type="entry name" value="MraZ_N"/>
    <property type="match status" value="1"/>
</dbReference>
<dbReference type="InterPro" id="IPR035642">
    <property type="entry name" value="MraZ_N"/>
</dbReference>
<dbReference type="PANTHER" id="PTHR34701">
    <property type="entry name" value="TRANSCRIPTIONAL REGULATOR MRAZ"/>
    <property type="match status" value="1"/>
</dbReference>
<dbReference type="GO" id="GO:2000143">
    <property type="term" value="P:negative regulation of DNA-templated transcription initiation"/>
    <property type="evidence" value="ECO:0007669"/>
    <property type="project" value="TreeGrafter"/>
</dbReference>
<dbReference type="Gene3D" id="3.40.1550.20">
    <property type="entry name" value="Transcriptional regulator MraZ domain"/>
    <property type="match status" value="1"/>
</dbReference>
<evidence type="ECO:0000256" key="1">
    <source>
        <dbReference type="ARBA" id="ARBA00013860"/>
    </source>
</evidence>
<comment type="subcellular location">
    <subcellularLocation>
        <location evidence="7">Cytoplasm</location>
        <location evidence="7">Nucleoid</location>
    </subcellularLocation>
</comment>
<evidence type="ECO:0000313" key="10">
    <source>
        <dbReference type="Proteomes" id="UP000264002"/>
    </source>
</evidence>
<reference evidence="10" key="1">
    <citation type="submission" date="2018-08" db="EMBL/GenBank/DDBJ databases">
        <authorList>
            <person name="Grouzdev D.S."/>
            <person name="Krutkina M.S."/>
        </authorList>
    </citation>
    <scope>NUCLEOTIDE SEQUENCE [LARGE SCALE GENOMIC DNA]</scope>
    <source>
        <strain evidence="10">4-11</strain>
    </source>
</reference>
<feature type="domain" description="SpoVT-AbrB" evidence="8">
    <location>
        <begin position="79"/>
        <end position="124"/>
    </location>
</feature>
<comment type="caution">
    <text evidence="9">The sequence shown here is derived from an EMBL/GenBank/DDBJ whole genome shotgun (WGS) entry which is preliminary data.</text>
</comment>
<keyword evidence="5 7" id="KW-0238">DNA-binding</keyword>
<dbReference type="EMBL" id="QUWK01000017">
    <property type="protein sequence ID" value="RFU93855.1"/>
    <property type="molecule type" value="Genomic_DNA"/>
</dbReference>
<reference evidence="9 10" key="2">
    <citation type="submission" date="2018-09" db="EMBL/GenBank/DDBJ databases">
        <title>Genome of Sphaerochaeta halotolerans strain 4-11.</title>
        <authorList>
            <person name="Nazina T.N."/>
            <person name="Sokolova D.S."/>
        </authorList>
    </citation>
    <scope>NUCLEOTIDE SEQUENCE [LARGE SCALE GENOMIC DNA]</scope>
    <source>
        <strain evidence="9 10">4-11</strain>
    </source>
</reference>
<proteinExistence type="inferred from homology"/>
<dbReference type="InterPro" id="IPR020603">
    <property type="entry name" value="MraZ_dom"/>
</dbReference>
<keyword evidence="6 7" id="KW-0804">Transcription</keyword>
<dbReference type="Proteomes" id="UP000264002">
    <property type="component" value="Unassembled WGS sequence"/>
</dbReference>
<dbReference type="CDD" id="cd16321">
    <property type="entry name" value="MraZ_C"/>
    <property type="match status" value="1"/>
</dbReference>
<evidence type="ECO:0000256" key="2">
    <source>
        <dbReference type="ARBA" id="ARBA00022490"/>
    </source>
</evidence>
<evidence type="ECO:0000256" key="4">
    <source>
        <dbReference type="ARBA" id="ARBA00023015"/>
    </source>
</evidence>
<evidence type="ECO:0000256" key="6">
    <source>
        <dbReference type="ARBA" id="ARBA00023163"/>
    </source>
</evidence>
<dbReference type="GO" id="GO:0009295">
    <property type="term" value="C:nucleoid"/>
    <property type="evidence" value="ECO:0007669"/>
    <property type="project" value="UniProtKB-SubCell"/>
</dbReference>
<dbReference type="HAMAP" id="MF_01008">
    <property type="entry name" value="MraZ"/>
    <property type="match status" value="1"/>
</dbReference>
<dbReference type="InterPro" id="IPR038619">
    <property type="entry name" value="MraZ_sf"/>
</dbReference>
<dbReference type="Pfam" id="PF02381">
    <property type="entry name" value="MraZ"/>
    <property type="match status" value="2"/>
</dbReference>
<evidence type="ECO:0000256" key="5">
    <source>
        <dbReference type="ARBA" id="ARBA00023125"/>
    </source>
</evidence>
<dbReference type="NCBIfam" id="TIGR00242">
    <property type="entry name" value="division/cell wall cluster transcriptional repressor MraZ"/>
    <property type="match status" value="1"/>
</dbReference>
<gene>
    <name evidence="7 9" type="primary">mraZ</name>
    <name evidence="9" type="ORF">DYP60_12680</name>
</gene>
<dbReference type="OrthoDB" id="9807753at2"/>
<protein>
    <recommendedName>
        <fullName evidence="1 7">Transcriptional regulator MraZ</fullName>
    </recommendedName>
</protein>
<comment type="subunit">
    <text evidence="7">Forms oligomers.</text>
</comment>
<dbReference type="InterPro" id="IPR007159">
    <property type="entry name" value="SpoVT-AbrB_dom"/>
</dbReference>
<evidence type="ECO:0000256" key="3">
    <source>
        <dbReference type="ARBA" id="ARBA00022737"/>
    </source>
</evidence>
<keyword evidence="2 7" id="KW-0963">Cytoplasm</keyword>